<evidence type="ECO:0000313" key="3">
    <source>
        <dbReference type="EMBL" id="MFD2138807.1"/>
    </source>
</evidence>
<feature type="chain" id="PRO_5045851503" evidence="2">
    <location>
        <begin position="18"/>
        <end position="176"/>
    </location>
</feature>
<evidence type="ECO:0000256" key="1">
    <source>
        <dbReference type="SAM" id="Coils"/>
    </source>
</evidence>
<dbReference type="EMBL" id="JBHUHD010000001">
    <property type="protein sequence ID" value="MFD2138807.1"/>
    <property type="molecule type" value="Genomic_DNA"/>
</dbReference>
<keyword evidence="4" id="KW-1185">Reference proteome</keyword>
<feature type="signal peptide" evidence="2">
    <location>
        <begin position="1"/>
        <end position="17"/>
    </location>
</feature>
<comment type="caution">
    <text evidence="3">The sequence shown here is derived from an EMBL/GenBank/DDBJ whole genome shotgun (WGS) entry which is preliminary data.</text>
</comment>
<reference evidence="4" key="1">
    <citation type="journal article" date="2019" name="Int. J. Syst. Evol. Microbiol.">
        <title>The Global Catalogue of Microorganisms (GCM) 10K type strain sequencing project: providing services to taxonomists for standard genome sequencing and annotation.</title>
        <authorList>
            <consortium name="The Broad Institute Genomics Platform"/>
            <consortium name="The Broad Institute Genome Sequencing Center for Infectious Disease"/>
            <person name="Wu L."/>
            <person name="Ma J."/>
        </authorList>
    </citation>
    <scope>NUCLEOTIDE SEQUENCE [LARGE SCALE GENOMIC DNA]</scope>
    <source>
        <strain evidence="4">CCM 7435</strain>
    </source>
</reference>
<sequence>MSFIAPLFAFGSAAAPAAGAVAGAATTGVSALSILSGAASVIGVLGSLASANAQADSMREQAAQVELDAKREDNLGLQRRTAMKRELLTVLGQNDVNAAAAGIDISSGIAQDMNESAETAAATELSVDRADQNYRAAQLRARAANLRSQATAVRKAGALTAAGGILQSGITMYNRG</sequence>
<keyword evidence="2" id="KW-0732">Signal</keyword>
<dbReference type="RefSeq" id="WP_213355461.1">
    <property type="nucleotide sequence ID" value="NZ_JAHBGB010000044.1"/>
</dbReference>
<keyword evidence="1" id="KW-0175">Coiled coil</keyword>
<proteinExistence type="predicted"/>
<evidence type="ECO:0000313" key="4">
    <source>
        <dbReference type="Proteomes" id="UP001597299"/>
    </source>
</evidence>
<organism evidence="3 4">
    <name type="scientific">Ancylobacter oerskovii</name>
    <dbReference type="NCBI Taxonomy" id="459519"/>
    <lineage>
        <taxon>Bacteria</taxon>
        <taxon>Pseudomonadati</taxon>
        <taxon>Pseudomonadota</taxon>
        <taxon>Alphaproteobacteria</taxon>
        <taxon>Hyphomicrobiales</taxon>
        <taxon>Xanthobacteraceae</taxon>
        <taxon>Ancylobacter</taxon>
    </lineage>
</organism>
<gene>
    <name evidence="3" type="ORF">ACFSNC_00195</name>
</gene>
<dbReference type="Proteomes" id="UP001597299">
    <property type="component" value="Unassembled WGS sequence"/>
</dbReference>
<feature type="coiled-coil region" evidence="1">
    <location>
        <begin position="127"/>
        <end position="156"/>
    </location>
</feature>
<evidence type="ECO:0000256" key="2">
    <source>
        <dbReference type="SAM" id="SignalP"/>
    </source>
</evidence>
<name>A0ABW4YRM8_9HYPH</name>
<accession>A0ABW4YRM8</accession>
<protein>
    <submittedName>
        <fullName evidence="3">Uncharacterized protein</fullName>
    </submittedName>
</protein>